<name>A0A550JJA1_9BACT</name>
<evidence type="ECO:0000313" key="2">
    <source>
        <dbReference type="Proteomes" id="UP000317155"/>
    </source>
</evidence>
<dbReference type="Pfam" id="PF11383">
    <property type="entry name" value="DUF3187"/>
    <property type="match status" value="1"/>
</dbReference>
<keyword evidence="2" id="KW-1185">Reference proteome</keyword>
<dbReference type="Proteomes" id="UP000317155">
    <property type="component" value="Unassembled WGS sequence"/>
</dbReference>
<organism evidence="1 2">
    <name type="scientific">Trichloromonas acetexigens</name>
    <dbReference type="NCBI Taxonomy" id="38815"/>
    <lineage>
        <taxon>Bacteria</taxon>
        <taxon>Pseudomonadati</taxon>
        <taxon>Thermodesulfobacteriota</taxon>
        <taxon>Desulfuromonadia</taxon>
        <taxon>Desulfuromonadales</taxon>
        <taxon>Trichloromonadaceae</taxon>
        <taxon>Trichloromonas</taxon>
    </lineage>
</organism>
<reference evidence="1 2" key="1">
    <citation type="submission" date="2019-07" db="EMBL/GenBank/DDBJ databases">
        <title>Insights of Desulfuromonas acetexigens electromicrobiology.</title>
        <authorList>
            <person name="Katuri K."/>
            <person name="Sapireddy V."/>
            <person name="Shaw D.R."/>
            <person name="Saikaly P."/>
        </authorList>
    </citation>
    <scope>NUCLEOTIDE SEQUENCE [LARGE SCALE GENOMIC DNA]</scope>
    <source>
        <strain evidence="1 2">2873</strain>
    </source>
</reference>
<evidence type="ECO:0000313" key="1">
    <source>
        <dbReference type="EMBL" id="TRO83289.1"/>
    </source>
</evidence>
<sequence>MAALKQASVLFSLSLSSPSTPRQRYRLMIACRILPWLALSLILLAGSAAGAELAIGPFQTGNRAPMTQIFGLPTPGHTLILPPGEHAAELALDTAQNYTHNSSGGESAFFDGETYRFNLNLRRGLTPRLEVGLDLPYLMHRGGFLDGFIEGWHDTFGLPQNGRDKASRDELRYSYIRNGKQEVLVDDHAQGIGDIRLNAAWQLARAEGDEPWGTALHAALKLPTGDSDDLLGSGSTDLSLWLSGNRSWRQGDSALALFGSFGLMGMTDGDVVEEQQRNLVGFAMLGGGWRPWSWIVLKLQLDGHTSLYDSDLKELGDPAAILTVGGDLALGEKTALEIGVSEDIATETASDVVFRLALRSRF</sequence>
<gene>
    <name evidence="1" type="ORF">FL622_04180</name>
</gene>
<dbReference type="InterPro" id="IPR021523">
    <property type="entry name" value="DUF3187"/>
</dbReference>
<dbReference type="OrthoDB" id="5418846at2"/>
<dbReference type="EMBL" id="VJVV01000002">
    <property type="protein sequence ID" value="TRO83289.1"/>
    <property type="molecule type" value="Genomic_DNA"/>
</dbReference>
<proteinExistence type="predicted"/>
<dbReference type="AlphaFoldDB" id="A0A550JJA1"/>
<comment type="caution">
    <text evidence="1">The sequence shown here is derived from an EMBL/GenBank/DDBJ whole genome shotgun (WGS) entry which is preliminary data.</text>
</comment>
<accession>A0A550JJA1</accession>
<protein>
    <submittedName>
        <fullName evidence="1">DUF3187 family protein</fullName>
    </submittedName>
</protein>